<dbReference type="EC" id="2.4.2.52" evidence="2"/>
<dbReference type="Gene3D" id="1.10.4200.10">
    <property type="entry name" value="Triphosphoribosyl-dephospho-CoA protein"/>
    <property type="match status" value="1"/>
</dbReference>
<organism evidence="6 7">
    <name type="scientific">Lapidilactobacillus mulanensis</name>
    <dbReference type="NCBI Taxonomy" id="2485999"/>
    <lineage>
        <taxon>Bacteria</taxon>
        <taxon>Bacillati</taxon>
        <taxon>Bacillota</taxon>
        <taxon>Bacilli</taxon>
        <taxon>Lactobacillales</taxon>
        <taxon>Lactobacillaceae</taxon>
        <taxon>Lapidilactobacillus</taxon>
    </lineage>
</organism>
<evidence type="ECO:0000256" key="4">
    <source>
        <dbReference type="ARBA" id="ARBA00022741"/>
    </source>
</evidence>
<name>A0ABW4DNM1_9LACO</name>
<dbReference type="InterPro" id="IPR002736">
    <property type="entry name" value="CitG"/>
</dbReference>
<dbReference type="PANTHER" id="PTHR30201:SF2">
    <property type="entry name" value="2-(5''-TRIPHOSPHORIBOSYL)-3'-DEPHOSPHOCOENZYME-A SYNTHASE"/>
    <property type="match status" value="1"/>
</dbReference>
<dbReference type="GO" id="GO:0046917">
    <property type="term" value="F:triphosphoribosyl-dephospho-CoA synthase activity"/>
    <property type="evidence" value="ECO:0007669"/>
    <property type="project" value="UniProtKB-EC"/>
</dbReference>
<protein>
    <recommendedName>
        <fullName evidence="2">triphosphoribosyl-dephospho-CoA synthase</fullName>
        <ecNumber evidence="2">2.4.2.52</ecNumber>
    </recommendedName>
</protein>
<reference evidence="7" key="1">
    <citation type="journal article" date="2019" name="Int. J. Syst. Evol. Microbiol.">
        <title>The Global Catalogue of Microorganisms (GCM) 10K type strain sequencing project: providing services to taxonomists for standard genome sequencing and annotation.</title>
        <authorList>
            <consortium name="The Broad Institute Genomics Platform"/>
            <consortium name="The Broad Institute Genome Sequencing Center for Infectious Disease"/>
            <person name="Wu L."/>
            <person name="Ma J."/>
        </authorList>
    </citation>
    <scope>NUCLEOTIDE SEQUENCE [LARGE SCALE GENOMIC DNA]</scope>
    <source>
        <strain evidence="7">CCM 8951</strain>
    </source>
</reference>
<dbReference type="GO" id="GO:0016757">
    <property type="term" value="F:glycosyltransferase activity"/>
    <property type="evidence" value="ECO:0007669"/>
    <property type="project" value="UniProtKB-KW"/>
</dbReference>
<gene>
    <name evidence="6" type="ORF">ACFQ4L_04770</name>
</gene>
<dbReference type="EMBL" id="JBHTOF010000032">
    <property type="protein sequence ID" value="MFD1465406.1"/>
    <property type="molecule type" value="Genomic_DNA"/>
</dbReference>
<dbReference type="RefSeq" id="WP_125576663.1">
    <property type="nucleotide sequence ID" value="NZ_JBHTOF010000032.1"/>
</dbReference>
<accession>A0ABW4DNM1</accession>
<comment type="catalytic activity">
    <reaction evidence="1">
        <text>3'-dephospho-CoA + ATP = 2'-(5''-triphospho-alpha-D-ribosyl)-3'-dephospho-CoA + adenine</text>
        <dbReference type="Rhea" id="RHEA:15117"/>
        <dbReference type="ChEBI" id="CHEBI:16708"/>
        <dbReference type="ChEBI" id="CHEBI:30616"/>
        <dbReference type="ChEBI" id="CHEBI:57328"/>
        <dbReference type="ChEBI" id="CHEBI:61378"/>
        <dbReference type="EC" id="2.4.2.52"/>
    </reaction>
</comment>
<keyword evidence="4" id="KW-0547">Nucleotide-binding</keyword>
<evidence type="ECO:0000256" key="1">
    <source>
        <dbReference type="ARBA" id="ARBA00001210"/>
    </source>
</evidence>
<keyword evidence="3 6" id="KW-0808">Transferase</keyword>
<dbReference type="PANTHER" id="PTHR30201">
    <property type="entry name" value="TRIPHOSPHORIBOSYL-DEPHOSPHO-COA SYNTHASE"/>
    <property type="match status" value="1"/>
</dbReference>
<keyword evidence="5" id="KW-0067">ATP-binding</keyword>
<evidence type="ECO:0000256" key="2">
    <source>
        <dbReference type="ARBA" id="ARBA00012074"/>
    </source>
</evidence>
<keyword evidence="6" id="KW-0328">Glycosyltransferase</keyword>
<sequence>MTAVTNYQKIADLAVAALDWEVDFTPKPGLVDAISNGAHQDMDAALFHRSAASLHDYFVQLGAVAEGRAPNDLLREQIGSLGRTAEKRMFAATNGVNTHKGAIWALGLLVTAYWLQPAANSAQLLAIAGQLARIDDPGNESVTKQTYGQQAQHQYGIGGAQAEAQSNFPHIARLLELPLTTKDDWLRALLTLYATVDDTNVIHRSDLATLRFLQQQAKRIAQASEPVLKNSEFAGLADFTIEKNISPGGSADLFAATKFLKTLPKQDLAERSVLDYGKITFQL</sequence>
<dbReference type="Pfam" id="PF01874">
    <property type="entry name" value="CitG"/>
    <property type="match status" value="1"/>
</dbReference>
<proteinExistence type="predicted"/>
<evidence type="ECO:0000256" key="5">
    <source>
        <dbReference type="ARBA" id="ARBA00022840"/>
    </source>
</evidence>
<evidence type="ECO:0000313" key="7">
    <source>
        <dbReference type="Proteomes" id="UP001597244"/>
    </source>
</evidence>
<keyword evidence="7" id="KW-1185">Reference proteome</keyword>
<dbReference type="Proteomes" id="UP001597244">
    <property type="component" value="Unassembled WGS sequence"/>
</dbReference>
<comment type="caution">
    <text evidence="6">The sequence shown here is derived from an EMBL/GenBank/DDBJ whole genome shotgun (WGS) entry which is preliminary data.</text>
</comment>
<evidence type="ECO:0000256" key="3">
    <source>
        <dbReference type="ARBA" id="ARBA00022679"/>
    </source>
</evidence>
<evidence type="ECO:0000313" key="6">
    <source>
        <dbReference type="EMBL" id="MFD1465406.1"/>
    </source>
</evidence>